<organism evidence="2 3">
    <name type="scientific">Parathielavia appendiculata</name>
    <dbReference type="NCBI Taxonomy" id="2587402"/>
    <lineage>
        <taxon>Eukaryota</taxon>
        <taxon>Fungi</taxon>
        <taxon>Dikarya</taxon>
        <taxon>Ascomycota</taxon>
        <taxon>Pezizomycotina</taxon>
        <taxon>Sordariomycetes</taxon>
        <taxon>Sordariomycetidae</taxon>
        <taxon>Sordariales</taxon>
        <taxon>Chaetomiaceae</taxon>
        <taxon>Parathielavia</taxon>
    </lineage>
</organism>
<evidence type="ECO:0000313" key="2">
    <source>
        <dbReference type="EMBL" id="KAK4127616.1"/>
    </source>
</evidence>
<dbReference type="Proteomes" id="UP001302602">
    <property type="component" value="Unassembled WGS sequence"/>
</dbReference>
<dbReference type="RefSeq" id="XP_062651387.1">
    <property type="nucleotide sequence ID" value="XM_062795486.1"/>
</dbReference>
<evidence type="ECO:0000313" key="3">
    <source>
        <dbReference type="Proteomes" id="UP001302602"/>
    </source>
</evidence>
<comment type="caution">
    <text evidence="2">The sequence shown here is derived from an EMBL/GenBank/DDBJ whole genome shotgun (WGS) entry which is preliminary data.</text>
</comment>
<feature type="compositionally biased region" description="Basic and acidic residues" evidence="1">
    <location>
        <begin position="99"/>
        <end position="113"/>
    </location>
</feature>
<gene>
    <name evidence="2" type="ORF">N657DRAFT_669428</name>
</gene>
<dbReference type="GeneID" id="87832254"/>
<feature type="compositionally biased region" description="Basic residues" evidence="1">
    <location>
        <begin position="123"/>
        <end position="139"/>
    </location>
</feature>
<accession>A0AAN6U848</accession>
<name>A0AAN6U848_9PEZI</name>
<evidence type="ECO:0000256" key="1">
    <source>
        <dbReference type="SAM" id="MobiDB-lite"/>
    </source>
</evidence>
<sequence>MRTAQSISVWMGHHASWMQARDHARMPRLPTFTQIRPLRYLDLDNEDMPAHIVTSLTHSGLDWILTGSRPTRFWRDARLNDREWRERHMDDSDPAWPTKDTRARGSRCEEGRRAHAGSVSKTAPRHARPKPVNRRRRAKQQNIDSG</sequence>
<reference evidence="2" key="2">
    <citation type="submission" date="2023-05" db="EMBL/GenBank/DDBJ databases">
        <authorList>
            <consortium name="Lawrence Berkeley National Laboratory"/>
            <person name="Steindorff A."/>
            <person name="Hensen N."/>
            <person name="Bonometti L."/>
            <person name="Westerberg I."/>
            <person name="Brannstrom I.O."/>
            <person name="Guillou S."/>
            <person name="Cros-Aarteil S."/>
            <person name="Calhoun S."/>
            <person name="Haridas S."/>
            <person name="Kuo A."/>
            <person name="Mondo S."/>
            <person name="Pangilinan J."/>
            <person name="Riley R."/>
            <person name="Labutti K."/>
            <person name="Andreopoulos B."/>
            <person name="Lipzen A."/>
            <person name="Chen C."/>
            <person name="Yanf M."/>
            <person name="Daum C."/>
            <person name="Ng V."/>
            <person name="Clum A."/>
            <person name="Ohm R."/>
            <person name="Martin F."/>
            <person name="Silar P."/>
            <person name="Natvig D."/>
            <person name="Lalanne C."/>
            <person name="Gautier V."/>
            <person name="Ament-Velasquez S.L."/>
            <person name="Kruys A."/>
            <person name="Hutchinson M.I."/>
            <person name="Powell A.J."/>
            <person name="Barry K."/>
            <person name="Miller A.N."/>
            <person name="Grigoriev I.V."/>
            <person name="Debuchy R."/>
            <person name="Gladieux P."/>
            <person name="Thoren M.H."/>
            <person name="Johannesson H."/>
        </authorList>
    </citation>
    <scope>NUCLEOTIDE SEQUENCE</scope>
    <source>
        <strain evidence="2">CBS 731.68</strain>
    </source>
</reference>
<dbReference type="AlphaFoldDB" id="A0AAN6U848"/>
<proteinExistence type="predicted"/>
<reference evidence="2" key="1">
    <citation type="journal article" date="2023" name="Mol. Phylogenet. Evol.">
        <title>Genome-scale phylogeny and comparative genomics of the fungal order Sordariales.</title>
        <authorList>
            <person name="Hensen N."/>
            <person name="Bonometti L."/>
            <person name="Westerberg I."/>
            <person name="Brannstrom I.O."/>
            <person name="Guillou S."/>
            <person name="Cros-Aarteil S."/>
            <person name="Calhoun S."/>
            <person name="Haridas S."/>
            <person name="Kuo A."/>
            <person name="Mondo S."/>
            <person name="Pangilinan J."/>
            <person name="Riley R."/>
            <person name="LaButti K."/>
            <person name="Andreopoulos B."/>
            <person name="Lipzen A."/>
            <person name="Chen C."/>
            <person name="Yan M."/>
            <person name="Daum C."/>
            <person name="Ng V."/>
            <person name="Clum A."/>
            <person name="Steindorff A."/>
            <person name="Ohm R.A."/>
            <person name="Martin F."/>
            <person name="Silar P."/>
            <person name="Natvig D.O."/>
            <person name="Lalanne C."/>
            <person name="Gautier V."/>
            <person name="Ament-Velasquez S.L."/>
            <person name="Kruys A."/>
            <person name="Hutchinson M.I."/>
            <person name="Powell A.J."/>
            <person name="Barry K."/>
            <person name="Miller A.N."/>
            <person name="Grigoriev I.V."/>
            <person name="Debuchy R."/>
            <person name="Gladieux P."/>
            <person name="Hiltunen Thoren M."/>
            <person name="Johannesson H."/>
        </authorList>
    </citation>
    <scope>NUCLEOTIDE SEQUENCE</scope>
    <source>
        <strain evidence="2">CBS 731.68</strain>
    </source>
</reference>
<feature type="region of interest" description="Disordered" evidence="1">
    <location>
        <begin position="84"/>
        <end position="146"/>
    </location>
</feature>
<dbReference type="EMBL" id="MU853224">
    <property type="protein sequence ID" value="KAK4127616.1"/>
    <property type="molecule type" value="Genomic_DNA"/>
</dbReference>
<keyword evidence="3" id="KW-1185">Reference proteome</keyword>
<protein>
    <submittedName>
        <fullName evidence="2">Uncharacterized protein</fullName>
    </submittedName>
</protein>